<evidence type="ECO:0000256" key="1">
    <source>
        <dbReference type="ARBA" id="ARBA00010641"/>
    </source>
</evidence>
<protein>
    <recommendedName>
        <fullName evidence="6">RNA polymerase sigma-70 region 2 domain-containing protein</fullName>
    </recommendedName>
</protein>
<dbReference type="EMBL" id="LWBP01000212">
    <property type="protein sequence ID" value="OQP52745.1"/>
    <property type="molecule type" value="Genomic_DNA"/>
</dbReference>
<dbReference type="Proteomes" id="UP000192276">
    <property type="component" value="Unassembled WGS sequence"/>
</dbReference>
<dbReference type="Gene3D" id="1.10.1740.10">
    <property type="match status" value="1"/>
</dbReference>
<reference evidence="8" key="1">
    <citation type="submission" date="2016-04" db="EMBL/GenBank/DDBJ databases">
        <authorList>
            <person name="Chen L."/>
            <person name="Zhuang W."/>
            <person name="Wang G."/>
        </authorList>
    </citation>
    <scope>NUCLEOTIDE SEQUENCE [LARGE SCALE GENOMIC DNA]</scope>
    <source>
        <strain evidence="8">208</strain>
    </source>
</reference>
<keyword evidence="3" id="KW-0731">Sigma factor</keyword>
<keyword evidence="4" id="KW-0804">Transcription</keyword>
<comment type="similarity">
    <text evidence="1">Belongs to the sigma-70 factor family. ECF subfamily.</text>
</comment>
<organism evidence="7 8">
    <name type="scientific">Niastella populi</name>
    <dbReference type="NCBI Taxonomy" id="550983"/>
    <lineage>
        <taxon>Bacteria</taxon>
        <taxon>Pseudomonadati</taxon>
        <taxon>Bacteroidota</taxon>
        <taxon>Chitinophagia</taxon>
        <taxon>Chitinophagales</taxon>
        <taxon>Chitinophagaceae</taxon>
        <taxon>Niastella</taxon>
    </lineage>
</organism>
<dbReference type="SUPFAM" id="SSF88946">
    <property type="entry name" value="Sigma2 domain of RNA polymerase sigma factors"/>
    <property type="match status" value="1"/>
</dbReference>
<dbReference type="PANTHER" id="PTHR43133">
    <property type="entry name" value="RNA POLYMERASE ECF-TYPE SIGMA FACTO"/>
    <property type="match status" value="1"/>
</dbReference>
<evidence type="ECO:0000256" key="3">
    <source>
        <dbReference type="ARBA" id="ARBA00023082"/>
    </source>
</evidence>
<keyword evidence="5" id="KW-1133">Transmembrane helix</keyword>
<dbReference type="AlphaFoldDB" id="A0A1V9F3C4"/>
<name>A0A1V9F3C4_9BACT</name>
<evidence type="ECO:0000313" key="7">
    <source>
        <dbReference type="EMBL" id="OQP52745.1"/>
    </source>
</evidence>
<dbReference type="SUPFAM" id="SSF88659">
    <property type="entry name" value="Sigma3 and sigma4 domains of RNA polymerase sigma factors"/>
    <property type="match status" value="1"/>
</dbReference>
<keyword evidence="2" id="KW-0805">Transcription regulation</keyword>
<keyword evidence="5" id="KW-0472">Membrane</keyword>
<dbReference type="STRING" id="550983.A4R26_28365"/>
<evidence type="ECO:0000259" key="6">
    <source>
        <dbReference type="Pfam" id="PF04542"/>
    </source>
</evidence>
<dbReference type="GO" id="GO:0016987">
    <property type="term" value="F:sigma factor activity"/>
    <property type="evidence" value="ECO:0007669"/>
    <property type="project" value="UniProtKB-KW"/>
</dbReference>
<evidence type="ECO:0000256" key="2">
    <source>
        <dbReference type="ARBA" id="ARBA00023015"/>
    </source>
</evidence>
<keyword evidence="5" id="KW-0812">Transmembrane</keyword>
<feature type="transmembrane region" description="Helical" evidence="5">
    <location>
        <begin position="186"/>
        <end position="206"/>
    </location>
</feature>
<accession>A0A1V9F3C4</accession>
<evidence type="ECO:0000313" key="8">
    <source>
        <dbReference type="Proteomes" id="UP000192276"/>
    </source>
</evidence>
<dbReference type="InterPro" id="IPR013324">
    <property type="entry name" value="RNA_pol_sigma_r3/r4-like"/>
</dbReference>
<dbReference type="PANTHER" id="PTHR43133:SF46">
    <property type="entry name" value="RNA POLYMERASE SIGMA-70 FACTOR ECF SUBFAMILY"/>
    <property type="match status" value="1"/>
</dbReference>
<feature type="domain" description="RNA polymerase sigma-70 region 2" evidence="6">
    <location>
        <begin position="25"/>
        <end position="91"/>
    </location>
</feature>
<dbReference type="InterPro" id="IPR013325">
    <property type="entry name" value="RNA_pol_sigma_r2"/>
</dbReference>
<dbReference type="Gene3D" id="1.10.10.10">
    <property type="entry name" value="Winged helix-like DNA-binding domain superfamily/Winged helix DNA-binding domain"/>
    <property type="match status" value="1"/>
</dbReference>
<comment type="caution">
    <text evidence="7">The sequence shown here is derived from an EMBL/GenBank/DDBJ whole genome shotgun (WGS) entry which is preliminary data.</text>
</comment>
<evidence type="ECO:0000256" key="5">
    <source>
        <dbReference type="SAM" id="Phobius"/>
    </source>
</evidence>
<gene>
    <name evidence="7" type="ORF">A4R26_28365</name>
</gene>
<dbReference type="InterPro" id="IPR036388">
    <property type="entry name" value="WH-like_DNA-bd_sf"/>
</dbReference>
<sequence>MTLSPRNQQVVDEFQRGHFTAVKEMYDEYYPALVDFGTQLTLNKAEAHHIAQETFIKLFQMRHRFDKLPDIKAFLYITVRNICFAYLRSEKETAPAPGAGSEVDWEEQSLIATARFEEGAQREEAICKITKTVDELPEPEQTVFKTIFCNRLTIPDTAKQMKLTPVAVTQHRINAIRLLRERLIKAGLFSAPLFIFYVAVFCGGQTE</sequence>
<keyword evidence="8" id="KW-1185">Reference proteome</keyword>
<dbReference type="GO" id="GO:0006352">
    <property type="term" value="P:DNA-templated transcription initiation"/>
    <property type="evidence" value="ECO:0007669"/>
    <property type="project" value="InterPro"/>
</dbReference>
<proteinExistence type="inferred from homology"/>
<dbReference type="InterPro" id="IPR014284">
    <property type="entry name" value="RNA_pol_sigma-70_dom"/>
</dbReference>
<dbReference type="Pfam" id="PF04542">
    <property type="entry name" value="Sigma70_r2"/>
    <property type="match status" value="1"/>
</dbReference>
<evidence type="ECO:0000256" key="4">
    <source>
        <dbReference type="ARBA" id="ARBA00023163"/>
    </source>
</evidence>
<dbReference type="InterPro" id="IPR007627">
    <property type="entry name" value="RNA_pol_sigma70_r2"/>
</dbReference>
<dbReference type="InterPro" id="IPR039425">
    <property type="entry name" value="RNA_pol_sigma-70-like"/>
</dbReference>
<dbReference type="NCBIfam" id="TIGR02937">
    <property type="entry name" value="sigma70-ECF"/>
    <property type="match status" value="1"/>
</dbReference>